<dbReference type="PROSITE" id="PS51257">
    <property type="entry name" value="PROKAR_LIPOPROTEIN"/>
    <property type="match status" value="1"/>
</dbReference>
<organism evidence="5 6">
    <name type="scientific">Chrysophaeum taylorii</name>
    <dbReference type="NCBI Taxonomy" id="2483200"/>
    <lineage>
        <taxon>Eukaryota</taxon>
        <taxon>Sar</taxon>
        <taxon>Stramenopiles</taxon>
        <taxon>Ochrophyta</taxon>
        <taxon>Pelagophyceae</taxon>
        <taxon>Pelagomonadales</taxon>
        <taxon>Pelagomonadaceae</taxon>
        <taxon>Chrysophaeum</taxon>
    </lineage>
</organism>
<keyword evidence="3" id="KW-0443">Lipid metabolism</keyword>
<dbReference type="GO" id="GO:0004467">
    <property type="term" value="F:long-chain fatty acid-CoA ligase activity"/>
    <property type="evidence" value="ECO:0007669"/>
    <property type="project" value="TreeGrafter"/>
</dbReference>
<evidence type="ECO:0000313" key="5">
    <source>
        <dbReference type="EMBL" id="KAJ8612261.1"/>
    </source>
</evidence>
<dbReference type="PANTHER" id="PTHR43272">
    <property type="entry name" value="LONG-CHAIN-FATTY-ACID--COA LIGASE"/>
    <property type="match status" value="1"/>
</dbReference>
<dbReference type="PANTHER" id="PTHR43272:SF32">
    <property type="entry name" value="AMP-DEPENDENT SYNTHETASE_LIGASE DOMAIN-CONTAINING PROTEIN"/>
    <property type="match status" value="1"/>
</dbReference>
<gene>
    <name evidence="5" type="ORF">CTAYLR_002912</name>
</gene>
<evidence type="ECO:0000256" key="1">
    <source>
        <dbReference type="ARBA" id="ARBA00022598"/>
    </source>
</evidence>
<dbReference type="InterPro" id="IPR000873">
    <property type="entry name" value="AMP-dep_synth/lig_dom"/>
</dbReference>
<reference evidence="5" key="1">
    <citation type="submission" date="2023-01" db="EMBL/GenBank/DDBJ databases">
        <title>Metagenome sequencing of chrysophaentin producing Chrysophaeum taylorii.</title>
        <authorList>
            <person name="Davison J."/>
            <person name="Bewley C."/>
        </authorList>
    </citation>
    <scope>NUCLEOTIDE SEQUENCE</scope>
    <source>
        <strain evidence="5">NIES-1699</strain>
    </source>
</reference>
<evidence type="ECO:0000313" key="6">
    <source>
        <dbReference type="Proteomes" id="UP001230188"/>
    </source>
</evidence>
<sequence>MSVVVSRCREVLLKGEAGDRRRWGLALVAGGACCYVVYKRMTRKRKKASSPLLMREAKVSEVVGGPPPSGKAWTTVAEGDLERGVSAEGPAAWASETVPFLVERLGSNDTPALAWEASPDGDAVVYVSWTWREYVAQVRRAAASMTSLGLEPRTSCAILGFNSKEWLVADLAAIVAGGFATGIYATNGVESVRYIVEHSRAAIVVVEGAKQAAKVEAALAQETFNVKSLVSYGPDTKPFSSKLLVVKCMLWDEFMAASPKTNGSRSGASPGECCTLIYTSGTTGTPKAVMVSHDNITWIVRSFACVAGFGHARHEKLISYLPLSHIAAQTLDVYANLACAGRTVGDATFGCTVEVATVYFARPDALKGSLKLTLCAVRPTVFFGVPRVFEKFAEALQAVGARTTGLKKHVSTWAKSVALAKYRRLRADAPSQFPGIFGLLQETLAAAVLKKVHAAIGLDRCHVVFTGAAPIAVATLEYFGSLGLTVNEAFGMSEVAGPAAVTVDDYYVPGTCGVACPGIEIKLDHLQGRDKPGEGEICFRGRGVMLGYLRNDEKTRETIDDDGWLHSGDTGTFVFPVKEEGKNPMLKITGRIKELLITAGGENVAPVPIEDAVKSLLPQASTCVVVGDKLKFLSLLVTLKQRPNEATGSFDDVLVGPALDVDPLITTATQAADSPAWTALVQRAIDTYNDTVAVSAAQRIQKFAILPLDFSQATGELTPTLKLKRTAVVDKYAHTLKKIYGASASAVWA</sequence>
<name>A0AAD7XR19_9STRA</name>
<dbReference type="AlphaFoldDB" id="A0AAD7XR19"/>
<feature type="domain" description="AMP-dependent synthetase/ligase" evidence="4">
    <location>
        <begin position="116"/>
        <end position="549"/>
    </location>
</feature>
<dbReference type="Gene3D" id="3.40.50.12780">
    <property type="entry name" value="N-terminal domain of ligase-like"/>
    <property type="match status" value="1"/>
</dbReference>
<keyword evidence="2" id="KW-0276">Fatty acid metabolism</keyword>
<dbReference type="EMBL" id="JAQMWT010000055">
    <property type="protein sequence ID" value="KAJ8612261.1"/>
    <property type="molecule type" value="Genomic_DNA"/>
</dbReference>
<dbReference type="Pfam" id="PF00501">
    <property type="entry name" value="AMP-binding"/>
    <property type="match status" value="1"/>
</dbReference>
<keyword evidence="1" id="KW-0436">Ligase</keyword>
<keyword evidence="6" id="KW-1185">Reference proteome</keyword>
<evidence type="ECO:0000259" key="4">
    <source>
        <dbReference type="Pfam" id="PF00501"/>
    </source>
</evidence>
<dbReference type="PROSITE" id="PS00455">
    <property type="entry name" value="AMP_BINDING"/>
    <property type="match status" value="1"/>
</dbReference>
<dbReference type="InterPro" id="IPR042099">
    <property type="entry name" value="ANL_N_sf"/>
</dbReference>
<dbReference type="GO" id="GO:0016020">
    <property type="term" value="C:membrane"/>
    <property type="evidence" value="ECO:0007669"/>
    <property type="project" value="TreeGrafter"/>
</dbReference>
<protein>
    <recommendedName>
        <fullName evidence="4">AMP-dependent synthetase/ligase domain-containing protein</fullName>
    </recommendedName>
</protein>
<dbReference type="InterPro" id="IPR020845">
    <property type="entry name" value="AMP-binding_CS"/>
</dbReference>
<dbReference type="GO" id="GO:0005783">
    <property type="term" value="C:endoplasmic reticulum"/>
    <property type="evidence" value="ECO:0007669"/>
    <property type="project" value="TreeGrafter"/>
</dbReference>
<dbReference type="SUPFAM" id="SSF56801">
    <property type="entry name" value="Acetyl-CoA synthetase-like"/>
    <property type="match status" value="1"/>
</dbReference>
<accession>A0AAD7XR19</accession>
<dbReference type="Pfam" id="PF23562">
    <property type="entry name" value="AMP-binding_C_3"/>
    <property type="match status" value="1"/>
</dbReference>
<proteinExistence type="predicted"/>
<evidence type="ECO:0000256" key="2">
    <source>
        <dbReference type="ARBA" id="ARBA00022832"/>
    </source>
</evidence>
<dbReference type="Proteomes" id="UP001230188">
    <property type="component" value="Unassembled WGS sequence"/>
</dbReference>
<comment type="caution">
    <text evidence="5">The sequence shown here is derived from an EMBL/GenBank/DDBJ whole genome shotgun (WGS) entry which is preliminary data.</text>
</comment>
<evidence type="ECO:0000256" key="3">
    <source>
        <dbReference type="ARBA" id="ARBA00023098"/>
    </source>
</evidence>